<evidence type="ECO:0000313" key="2">
    <source>
        <dbReference type="Proteomes" id="UP000595205"/>
    </source>
</evidence>
<dbReference type="AlphaFoldDB" id="A0A7R7RNK2"/>
<accession>A0A7R7RNK2</accession>
<dbReference type="EMBL" id="AP024255">
    <property type="protein sequence ID" value="BCP00430.1"/>
    <property type="molecule type" value="Genomic_DNA"/>
</dbReference>
<organism evidence="1 2">
    <name type="scientific">Mycobacterium intracellulare</name>
    <dbReference type="NCBI Taxonomy" id="1767"/>
    <lineage>
        <taxon>Bacteria</taxon>
        <taxon>Bacillati</taxon>
        <taxon>Actinomycetota</taxon>
        <taxon>Actinomycetes</taxon>
        <taxon>Mycobacteriales</taxon>
        <taxon>Mycobacteriaceae</taxon>
        <taxon>Mycobacterium</taxon>
        <taxon>Mycobacterium avium complex (MAC)</taxon>
    </lineage>
</organism>
<dbReference type="Proteomes" id="UP000595205">
    <property type="component" value="Chromosome"/>
</dbReference>
<reference evidence="1 2" key="1">
    <citation type="submission" date="2020-12" db="EMBL/GenBank/DDBJ databases">
        <title>Genome sequence of clinical Mycobacterium intracellulare strains.</title>
        <authorList>
            <person name="Tateishi Y."/>
            <person name="Matsumoto S."/>
            <person name="Fukushima Y."/>
            <person name="Nakajima C."/>
            <person name="Suzuki Y."/>
        </authorList>
    </citation>
    <scope>NUCLEOTIDE SEQUENCE [LARGE SCALE GENOMIC DNA]</scope>
    <source>
        <strain evidence="1 2">M018</strain>
    </source>
</reference>
<name>A0A7R7RNK2_MYCIT</name>
<sequence length="188" mass="21220">MSANAPAAVARTMRLRRILYYYQSVFLCHVEKFRKVRRLAEEVYGNEGAGARGNGLSYASGIKVPLADDRLHTHWPSTGVCHRDPCGDESMCRNDNFIARPDPKRFQCESNSIQAIANPNGMSGLSEFSKLSFKRRRLFAEYVPAAAHDPLDCFPHRCIDFLRGGANIEKGHLCREVRHDDALLRLRG</sequence>
<gene>
    <name evidence="1" type="ORF">MINTM018_31990</name>
</gene>
<protein>
    <submittedName>
        <fullName evidence="1">Uncharacterized protein</fullName>
    </submittedName>
</protein>
<evidence type="ECO:0000313" key="1">
    <source>
        <dbReference type="EMBL" id="BCP00430.1"/>
    </source>
</evidence>
<proteinExistence type="predicted"/>